<dbReference type="OrthoDB" id="9801938at2"/>
<sequence length="208" mass="24746">MESQDLKATYREIFKTNLIRICHSNQAYIKDYKLQKKLKVQLDSTLRFHKLHSKRPINLLFYSPLTLEFDIRKLLRFYRKKRNVRIFLPKMGGESFKAVRYRLPLQKQSFGVYEPSDSALWAKMDCAIVPVLGVDKELRRIGFGKGMYDRFFGKNPKKIPKIIFVSRNFNFVPQTITESHDIRGDCYLTPHQTIYKRGFASFWIHHFS</sequence>
<dbReference type="GO" id="GO:0009396">
    <property type="term" value="P:folic acid-containing compound biosynthetic process"/>
    <property type="evidence" value="ECO:0007669"/>
    <property type="project" value="TreeGrafter"/>
</dbReference>
<comment type="similarity">
    <text evidence="1 4">Belongs to the 5-formyltetrahydrofolate cyclo-ligase family.</text>
</comment>
<dbReference type="Pfam" id="PF01812">
    <property type="entry name" value="5-FTHF_cyc-lig"/>
    <property type="match status" value="1"/>
</dbReference>
<comment type="caution">
    <text evidence="5">The sequence shown here is derived from an EMBL/GenBank/DDBJ whole genome shotgun (WGS) entry which is preliminary data.</text>
</comment>
<proteinExistence type="inferred from homology"/>
<dbReference type="EC" id="6.3.3.2" evidence="4"/>
<dbReference type="InterPro" id="IPR002698">
    <property type="entry name" value="FTHF_cligase"/>
</dbReference>
<dbReference type="EMBL" id="NXLS01000008">
    <property type="protein sequence ID" value="RDU62148.1"/>
    <property type="molecule type" value="Genomic_DNA"/>
</dbReference>
<dbReference type="InterPro" id="IPR037171">
    <property type="entry name" value="NagB/RpiA_transferase-like"/>
</dbReference>
<evidence type="ECO:0000256" key="2">
    <source>
        <dbReference type="ARBA" id="ARBA00022741"/>
    </source>
</evidence>
<name>A0A3D8IAM5_9HELI</name>
<dbReference type="GO" id="GO:0046872">
    <property type="term" value="F:metal ion binding"/>
    <property type="evidence" value="ECO:0007669"/>
    <property type="project" value="UniProtKB-KW"/>
</dbReference>
<dbReference type="GeneID" id="82536131"/>
<dbReference type="InterPro" id="IPR024185">
    <property type="entry name" value="FTHF_cligase-like_sf"/>
</dbReference>
<keyword evidence="2 4" id="KW-0547">Nucleotide-binding</keyword>
<evidence type="ECO:0000313" key="6">
    <source>
        <dbReference type="Proteomes" id="UP000256650"/>
    </source>
</evidence>
<gene>
    <name evidence="5" type="ORF">CQA43_07525</name>
</gene>
<keyword evidence="6" id="KW-1185">Reference proteome</keyword>
<dbReference type="RefSeq" id="WP_115551987.1">
    <property type="nucleotide sequence ID" value="NZ_CAOVYC010000015.1"/>
</dbReference>
<dbReference type="PANTHER" id="PTHR23407:SF1">
    <property type="entry name" value="5-FORMYLTETRAHYDROFOLATE CYCLO-LIGASE"/>
    <property type="match status" value="1"/>
</dbReference>
<evidence type="ECO:0000256" key="1">
    <source>
        <dbReference type="ARBA" id="ARBA00010638"/>
    </source>
</evidence>
<dbReference type="Proteomes" id="UP000256650">
    <property type="component" value="Unassembled WGS sequence"/>
</dbReference>
<keyword evidence="4" id="KW-0479">Metal-binding</keyword>
<comment type="cofactor">
    <cofactor evidence="4">
        <name>Mg(2+)</name>
        <dbReference type="ChEBI" id="CHEBI:18420"/>
    </cofactor>
</comment>
<protein>
    <recommendedName>
        <fullName evidence="4">5-formyltetrahydrofolate cyclo-ligase</fullName>
        <ecNumber evidence="4">6.3.3.2</ecNumber>
    </recommendedName>
</protein>
<keyword evidence="5" id="KW-0436">Ligase</keyword>
<dbReference type="GO" id="GO:0005524">
    <property type="term" value="F:ATP binding"/>
    <property type="evidence" value="ECO:0007669"/>
    <property type="project" value="UniProtKB-KW"/>
</dbReference>
<dbReference type="SUPFAM" id="SSF100950">
    <property type="entry name" value="NagB/RpiA/CoA transferase-like"/>
    <property type="match status" value="1"/>
</dbReference>
<evidence type="ECO:0000256" key="4">
    <source>
        <dbReference type="RuleBase" id="RU361279"/>
    </source>
</evidence>
<evidence type="ECO:0000313" key="5">
    <source>
        <dbReference type="EMBL" id="RDU62148.1"/>
    </source>
</evidence>
<accession>A0A3D8IAM5</accession>
<evidence type="ECO:0000256" key="3">
    <source>
        <dbReference type="ARBA" id="ARBA00022840"/>
    </source>
</evidence>
<keyword evidence="3 4" id="KW-0067">ATP-binding</keyword>
<comment type="catalytic activity">
    <reaction evidence="4">
        <text>(6S)-5-formyl-5,6,7,8-tetrahydrofolate + ATP = (6R)-5,10-methenyltetrahydrofolate + ADP + phosphate</text>
        <dbReference type="Rhea" id="RHEA:10488"/>
        <dbReference type="ChEBI" id="CHEBI:30616"/>
        <dbReference type="ChEBI" id="CHEBI:43474"/>
        <dbReference type="ChEBI" id="CHEBI:57455"/>
        <dbReference type="ChEBI" id="CHEBI:57457"/>
        <dbReference type="ChEBI" id="CHEBI:456216"/>
        <dbReference type="EC" id="6.3.3.2"/>
    </reaction>
</comment>
<dbReference type="GO" id="GO:0030272">
    <property type="term" value="F:5-formyltetrahydrofolate cyclo-ligase activity"/>
    <property type="evidence" value="ECO:0007669"/>
    <property type="project" value="UniProtKB-EC"/>
</dbReference>
<keyword evidence="4" id="KW-0460">Magnesium</keyword>
<reference evidence="5 6" key="1">
    <citation type="submission" date="2018-04" db="EMBL/GenBank/DDBJ databases">
        <title>Novel Campyloabacter and Helicobacter Species and Strains.</title>
        <authorList>
            <person name="Mannion A.J."/>
            <person name="Shen Z."/>
            <person name="Fox J.G."/>
        </authorList>
    </citation>
    <scope>NUCLEOTIDE SEQUENCE [LARGE SCALE GENOMIC DNA]</scope>
    <source>
        <strain evidence="5 6">MIT 99-5101</strain>
    </source>
</reference>
<organism evidence="5 6">
    <name type="scientific">Helicobacter ganmani</name>
    <dbReference type="NCBI Taxonomy" id="60246"/>
    <lineage>
        <taxon>Bacteria</taxon>
        <taxon>Pseudomonadati</taxon>
        <taxon>Campylobacterota</taxon>
        <taxon>Epsilonproteobacteria</taxon>
        <taxon>Campylobacterales</taxon>
        <taxon>Helicobacteraceae</taxon>
        <taxon>Helicobacter</taxon>
    </lineage>
</organism>
<dbReference type="PANTHER" id="PTHR23407">
    <property type="entry name" value="ATPASE INHIBITOR/5-FORMYLTETRAHYDROFOLATE CYCLO-LIGASE"/>
    <property type="match status" value="1"/>
</dbReference>
<dbReference type="Gene3D" id="3.40.50.10420">
    <property type="entry name" value="NagB/RpiA/CoA transferase-like"/>
    <property type="match status" value="1"/>
</dbReference>
<dbReference type="GO" id="GO:0035999">
    <property type="term" value="P:tetrahydrofolate interconversion"/>
    <property type="evidence" value="ECO:0007669"/>
    <property type="project" value="TreeGrafter"/>
</dbReference>
<dbReference type="NCBIfam" id="TIGR02727">
    <property type="entry name" value="MTHFS_bact"/>
    <property type="match status" value="1"/>
</dbReference>
<dbReference type="AlphaFoldDB" id="A0A3D8IAM5"/>